<dbReference type="InterPro" id="IPR000073">
    <property type="entry name" value="AB_hydrolase_1"/>
</dbReference>
<dbReference type="Pfam" id="PF00561">
    <property type="entry name" value="Abhydrolase_1"/>
    <property type="match status" value="1"/>
</dbReference>
<dbReference type="PANTHER" id="PTHR43798">
    <property type="entry name" value="MONOACYLGLYCEROL LIPASE"/>
    <property type="match status" value="1"/>
</dbReference>
<dbReference type="Proteomes" id="UP000000599">
    <property type="component" value="Chromosome C"/>
</dbReference>
<evidence type="ECO:0000313" key="2">
    <source>
        <dbReference type="EMBL" id="CAG86409.2"/>
    </source>
</evidence>
<dbReference type="AlphaFoldDB" id="Q6BTZ0"/>
<dbReference type="GO" id="GO:0046464">
    <property type="term" value="P:acylglycerol catabolic process"/>
    <property type="evidence" value="ECO:0007669"/>
    <property type="project" value="TreeGrafter"/>
</dbReference>
<name>Q6BTZ0_DEBHA</name>
<dbReference type="InParanoid" id="Q6BTZ0"/>
<dbReference type="Gene3D" id="3.40.50.1820">
    <property type="entry name" value="alpha/beta hydrolase"/>
    <property type="match status" value="1"/>
</dbReference>
<dbReference type="GO" id="GO:0047372">
    <property type="term" value="F:monoacylglycerol lipase activity"/>
    <property type="evidence" value="ECO:0007669"/>
    <property type="project" value="TreeGrafter"/>
</dbReference>
<evidence type="ECO:0000313" key="3">
    <source>
        <dbReference type="Proteomes" id="UP000000599"/>
    </source>
</evidence>
<dbReference type="GeneID" id="2900407"/>
<dbReference type="InterPro" id="IPR050266">
    <property type="entry name" value="AB_hydrolase_sf"/>
</dbReference>
<gene>
    <name evidence="2" type="ordered locus">DEHA2C14850g</name>
</gene>
<dbReference type="PANTHER" id="PTHR43798:SF5">
    <property type="entry name" value="MONOACYLGLYCEROL LIPASE ABHD6"/>
    <property type="match status" value="1"/>
</dbReference>
<feature type="domain" description="AB hydrolase-1" evidence="1">
    <location>
        <begin position="26"/>
        <end position="148"/>
    </location>
</feature>
<dbReference type="OrthoDB" id="408373at2759"/>
<dbReference type="OMA" id="KGVGHWH"/>
<dbReference type="VEuPathDB" id="FungiDB:DEHA2C14850g"/>
<dbReference type="SUPFAM" id="SSF53474">
    <property type="entry name" value="alpha/beta-Hydrolases"/>
    <property type="match status" value="1"/>
</dbReference>
<reference evidence="2 3" key="1">
    <citation type="journal article" date="2004" name="Nature">
        <title>Genome evolution in yeasts.</title>
        <authorList>
            <consortium name="Genolevures"/>
            <person name="Dujon B."/>
            <person name="Sherman D."/>
            <person name="Fischer G."/>
            <person name="Durrens P."/>
            <person name="Casaregola S."/>
            <person name="Lafontaine I."/>
            <person name="de Montigny J."/>
            <person name="Marck C."/>
            <person name="Neuveglise C."/>
            <person name="Talla E."/>
            <person name="Goffard N."/>
            <person name="Frangeul L."/>
            <person name="Aigle M."/>
            <person name="Anthouard V."/>
            <person name="Babour A."/>
            <person name="Barbe V."/>
            <person name="Barnay S."/>
            <person name="Blanchin S."/>
            <person name="Beckerich J.M."/>
            <person name="Beyne E."/>
            <person name="Bleykasten C."/>
            <person name="Boisrame A."/>
            <person name="Boyer J."/>
            <person name="Cattolico L."/>
            <person name="Confanioleri F."/>
            <person name="de Daruvar A."/>
            <person name="Despons L."/>
            <person name="Fabre E."/>
            <person name="Fairhead C."/>
            <person name="Ferry-Dumazet H."/>
            <person name="Groppi A."/>
            <person name="Hantraye F."/>
            <person name="Hennequin C."/>
            <person name="Jauniaux N."/>
            <person name="Joyet P."/>
            <person name="Kachouri R."/>
            <person name="Kerrest A."/>
            <person name="Koszul R."/>
            <person name="Lemaire M."/>
            <person name="Lesur I."/>
            <person name="Ma L."/>
            <person name="Muller H."/>
            <person name="Nicaud J.M."/>
            <person name="Nikolski M."/>
            <person name="Oztas S."/>
            <person name="Ozier-Kalogeropoulos O."/>
            <person name="Pellenz S."/>
            <person name="Potier S."/>
            <person name="Richard G.F."/>
            <person name="Straub M.L."/>
            <person name="Suleau A."/>
            <person name="Swennene D."/>
            <person name="Tekaia F."/>
            <person name="Wesolowski-Louvel M."/>
            <person name="Westhof E."/>
            <person name="Wirth B."/>
            <person name="Zeniou-Meyer M."/>
            <person name="Zivanovic I."/>
            <person name="Bolotin-Fukuhara M."/>
            <person name="Thierry A."/>
            <person name="Bouchier C."/>
            <person name="Caudron B."/>
            <person name="Scarpelli C."/>
            <person name="Gaillardin C."/>
            <person name="Weissenbach J."/>
            <person name="Wincker P."/>
            <person name="Souciet J.L."/>
        </authorList>
    </citation>
    <scope>NUCLEOTIDE SEQUENCE [LARGE SCALE GENOMIC DNA]</scope>
    <source>
        <strain evidence="3">ATCC 36239 / CBS 767 / BCRC 21394 / JCM 1990 / NBRC 0083 / IGC 2968</strain>
    </source>
</reference>
<dbReference type="EMBL" id="CR382135">
    <property type="protein sequence ID" value="CAG86409.2"/>
    <property type="molecule type" value="Genomic_DNA"/>
</dbReference>
<proteinExistence type="predicted"/>
<dbReference type="eggNOG" id="ENOG502S2YE">
    <property type="taxonomic scope" value="Eukaryota"/>
</dbReference>
<dbReference type="STRING" id="284592.Q6BTZ0"/>
<evidence type="ECO:0000259" key="1">
    <source>
        <dbReference type="Pfam" id="PF00561"/>
    </source>
</evidence>
<organism evidence="2 3">
    <name type="scientific">Debaryomyces hansenii (strain ATCC 36239 / CBS 767 / BCRC 21394 / JCM 1990 / NBRC 0083 / IGC 2968)</name>
    <name type="common">Yeast</name>
    <name type="synonym">Torulaspora hansenii</name>
    <dbReference type="NCBI Taxonomy" id="284592"/>
    <lineage>
        <taxon>Eukaryota</taxon>
        <taxon>Fungi</taxon>
        <taxon>Dikarya</taxon>
        <taxon>Ascomycota</taxon>
        <taxon>Saccharomycotina</taxon>
        <taxon>Pichiomycetes</taxon>
        <taxon>Debaryomycetaceae</taxon>
        <taxon>Debaryomyces</taxon>
    </lineage>
</organism>
<accession>Q6BTZ0</accession>
<keyword evidence="3" id="KW-1185">Reference proteome</keyword>
<dbReference type="GO" id="GO:0016020">
    <property type="term" value="C:membrane"/>
    <property type="evidence" value="ECO:0007669"/>
    <property type="project" value="TreeGrafter"/>
</dbReference>
<sequence>MITTSIARTKNICYTIFETANSAESVIVFLHGLGSSQNFYYSTAKRLSSKHTCLVLDNNGAGRTPLSSPDISIESMGQDVFNLLLELDLSRRPLTLVGHSMSGMTVNYMNSEFKNKLEIKQNILLGPVHPTERMIEIFDQRIQSVQKSNSLSDIANSVSENAVGSNCTDLKRAFIRELVFGQNTDGYIANCGIISKAGLQSDAFLELYKKNEKRTLLILGEEDKTAPWDGCASVINDNLQNSQVYQLKGVGHWHAIEDDEKVLEAIESFIK</sequence>
<dbReference type="HOGENOM" id="CLU_020336_50_3_1"/>
<dbReference type="RefSeq" id="XP_458329.2">
    <property type="nucleotide sequence ID" value="XM_458329.1"/>
</dbReference>
<protein>
    <submittedName>
        <fullName evidence="2">DEHA2C14850p</fullName>
    </submittedName>
</protein>
<dbReference type="KEGG" id="dha:DEHA2C14850g"/>
<dbReference type="ESTHER" id="debha-q6btz0">
    <property type="family name" value="6_AlphaBeta_hydrolase"/>
</dbReference>
<dbReference type="InterPro" id="IPR029058">
    <property type="entry name" value="AB_hydrolase_fold"/>
</dbReference>